<dbReference type="AlphaFoldDB" id="A0A3E2HS33"/>
<evidence type="ECO:0000256" key="7">
    <source>
        <dbReference type="ARBA" id="ARBA00035399"/>
    </source>
</evidence>
<dbReference type="Proteomes" id="UP000258309">
    <property type="component" value="Unassembled WGS sequence"/>
</dbReference>
<dbReference type="STRING" id="5539.A0A3E2HS33"/>
<gene>
    <name evidence="9" type="ORF">B7463_g131</name>
</gene>
<keyword evidence="4" id="KW-0496">Mitochondrion</keyword>
<evidence type="ECO:0000256" key="6">
    <source>
        <dbReference type="ARBA" id="ARBA00035289"/>
    </source>
</evidence>
<evidence type="ECO:0000256" key="5">
    <source>
        <dbReference type="ARBA" id="ARBA00023274"/>
    </source>
</evidence>
<feature type="compositionally biased region" description="Low complexity" evidence="8">
    <location>
        <begin position="39"/>
        <end position="49"/>
    </location>
</feature>
<dbReference type="OrthoDB" id="270763at2759"/>
<dbReference type="Gene3D" id="6.10.330.20">
    <property type="match status" value="1"/>
</dbReference>
<evidence type="ECO:0000313" key="10">
    <source>
        <dbReference type="Proteomes" id="UP000258309"/>
    </source>
</evidence>
<keyword evidence="5" id="KW-0687">Ribonucleoprotein</keyword>
<dbReference type="GO" id="GO:0005762">
    <property type="term" value="C:mitochondrial large ribosomal subunit"/>
    <property type="evidence" value="ECO:0007669"/>
    <property type="project" value="TreeGrafter"/>
</dbReference>
<accession>A0A3E2HS33</accession>
<dbReference type="Pfam" id="PF06984">
    <property type="entry name" value="MRP-L47"/>
    <property type="match status" value="1"/>
</dbReference>
<dbReference type="EMBL" id="NCSJ02000001">
    <property type="protein sequence ID" value="RFU36188.1"/>
    <property type="molecule type" value="Genomic_DNA"/>
</dbReference>
<protein>
    <recommendedName>
        <fullName evidence="6">Large ribosomal subunit protein uL29m</fullName>
    </recommendedName>
    <alternativeName>
        <fullName evidence="7">54S ribosomal protein L4, mitochondrial</fullName>
    </alternativeName>
</protein>
<dbReference type="PANTHER" id="PTHR21183:SF18">
    <property type="entry name" value="LARGE RIBOSOMAL SUBUNIT PROTEIN UL29M"/>
    <property type="match status" value="1"/>
</dbReference>
<proteinExistence type="inferred from homology"/>
<reference evidence="9 10" key="1">
    <citation type="submission" date="2018-05" db="EMBL/GenBank/DDBJ databases">
        <title>Draft genome sequence of Scytalidium lignicola DSM 105466, a ubiquitous saprotrophic fungus.</title>
        <authorList>
            <person name="Buettner E."/>
            <person name="Gebauer A.M."/>
            <person name="Hofrichter M."/>
            <person name="Liers C."/>
            <person name="Kellner H."/>
        </authorList>
    </citation>
    <scope>NUCLEOTIDE SEQUENCE [LARGE SCALE GENOMIC DNA]</scope>
    <source>
        <strain evidence="9 10">DSM 105466</strain>
    </source>
</reference>
<keyword evidence="10" id="KW-1185">Reference proteome</keyword>
<evidence type="ECO:0000256" key="4">
    <source>
        <dbReference type="ARBA" id="ARBA00023128"/>
    </source>
</evidence>
<comment type="caution">
    <text evidence="9">The sequence shown here is derived from an EMBL/GenBank/DDBJ whole genome shotgun (WGS) entry which is preliminary data.</text>
</comment>
<comment type="subcellular location">
    <subcellularLocation>
        <location evidence="1">Mitochondrion</location>
    </subcellularLocation>
</comment>
<dbReference type="OMA" id="YAHGRAW"/>
<dbReference type="PANTHER" id="PTHR21183">
    <property type="entry name" value="RIBOSOMAL PROTEIN L47, MITOCHONDRIAL-RELATED"/>
    <property type="match status" value="1"/>
</dbReference>
<dbReference type="InterPro" id="IPR038340">
    <property type="entry name" value="MRP-L47_sf"/>
</dbReference>
<feature type="non-terminal residue" evidence="9">
    <location>
        <position position="245"/>
    </location>
</feature>
<evidence type="ECO:0000256" key="3">
    <source>
        <dbReference type="ARBA" id="ARBA00022980"/>
    </source>
</evidence>
<feature type="compositionally biased region" description="Low complexity" evidence="8">
    <location>
        <begin position="70"/>
        <end position="83"/>
    </location>
</feature>
<name>A0A3E2HS33_SCYLI</name>
<evidence type="ECO:0000256" key="8">
    <source>
        <dbReference type="SAM" id="MobiDB-lite"/>
    </source>
</evidence>
<evidence type="ECO:0000256" key="2">
    <source>
        <dbReference type="ARBA" id="ARBA00009254"/>
    </source>
</evidence>
<evidence type="ECO:0000313" key="9">
    <source>
        <dbReference type="EMBL" id="RFU36188.1"/>
    </source>
</evidence>
<dbReference type="InterPro" id="IPR010729">
    <property type="entry name" value="Ribosomal_uL29_mit"/>
</dbReference>
<organism evidence="9 10">
    <name type="scientific">Scytalidium lignicola</name>
    <name type="common">Hyphomycete</name>
    <dbReference type="NCBI Taxonomy" id="5539"/>
    <lineage>
        <taxon>Eukaryota</taxon>
        <taxon>Fungi</taxon>
        <taxon>Dikarya</taxon>
        <taxon>Ascomycota</taxon>
        <taxon>Pezizomycotina</taxon>
        <taxon>Leotiomycetes</taxon>
        <taxon>Leotiomycetes incertae sedis</taxon>
        <taxon>Scytalidium</taxon>
    </lineage>
</organism>
<dbReference type="GO" id="GO:0003735">
    <property type="term" value="F:structural constituent of ribosome"/>
    <property type="evidence" value="ECO:0007669"/>
    <property type="project" value="InterPro"/>
</dbReference>
<feature type="region of interest" description="Disordered" evidence="8">
    <location>
        <begin position="39"/>
        <end position="83"/>
    </location>
</feature>
<feature type="non-terminal residue" evidence="9">
    <location>
        <position position="1"/>
    </location>
</feature>
<dbReference type="GO" id="GO:0032543">
    <property type="term" value="P:mitochondrial translation"/>
    <property type="evidence" value="ECO:0007669"/>
    <property type="project" value="TreeGrafter"/>
</dbReference>
<keyword evidence="3" id="KW-0689">Ribosomal protein</keyword>
<comment type="similarity">
    <text evidence="2">Belongs to the universal ribosomal protein uL29 family.</text>
</comment>
<sequence>MSASTAVRPVVRGLFQSKRTFQTPPPFLLPSLLIPNQSSSFSTTSSNSFPRDYNRQRGVSTQRRTGPREPLSVSKSPLPVPVLDPAKRSKVQVDPNHGLWEFFHSKDKPMNTPEEDDSHGRAWSVEELRGKSWEDLHALWWVCAKERNRIATESYERQRLEAGYGDYEAEERDKIVRETQRGIKHVLTERYYAWMDAENVAKNDPEINLSGDGPVYVPRNFEEEEVMVDEAGAQTDSGARTTPSA</sequence>
<evidence type="ECO:0000256" key="1">
    <source>
        <dbReference type="ARBA" id="ARBA00004173"/>
    </source>
</evidence>